<dbReference type="Gene3D" id="1.20.1280.50">
    <property type="match status" value="1"/>
</dbReference>
<dbReference type="OrthoDB" id="3174109at2759"/>
<accession>M2R7A9</accession>
<dbReference type="SMART" id="SM00256">
    <property type="entry name" value="FBOX"/>
    <property type="match status" value="1"/>
</dbReference>
<proteinExistence type="predicted"/>
<dbReference type="Pfam" id="PF12937">
    <property type="entry name" value="F-box-like"/>
    <property type="match status" value="1"/>
</dbReference>
<evidence type="ECO:0000313" key="2">
    <source>
        <dbReference type="EMBL" id="EMD34287.1"/>
    </source>
</evidence>
<evidence type="ECO:0000313" key="3">
    <source>
        <dbReference type="Proteomes" id="UP000016930"/>
    </source>
</evidence>
<dbReference type="EMBL" id="KB445803">
    <property type="protein sequence ID" value="EMD34287.1"/>
    <property type="molecule type" value="Genomic_DNA"/>
</dbReference>
<protein>
    <recommendedName>
        <fullName evidence="1">F-box domain-containing protein</fullName>
    </recommendedName>
</protein>
<dbReference type="InterPro" id="IPR001810">
    <property type="entry name" value="F-box_dom"/>
</dbReference>
<dbReference type="CDD" id="cd09917">
    <property type="entry name" value="F-box_SF"/>
    <property type="match status" value="1"/>
</dbReference>
<gene>
    <name evidence="2" type="ORF">CERSUDRAFT_67329</name>
</gene>
<dbReference type="SUPFAM" id="SSF81383">
    <property type="entry name" value="F-box domain"/>
    <property type="match status" value="1"/>
</dbReference>
<dbReference type="HOGENOM" id="CLU_040052_0_0_1"/>
<dbReference type="STRING" id="914234.M2R7A9"/>
<evidence type="ECO:0000259" key="1">
    <source>
        <dbReference type="PROSITE" id="PS50181"/>
    </source>
</evidence>
<dbReference type="Proteomes" id="UP000016930">
    <property type="component" value="Unassembled WGS sequence"/>
</dbReference>
<reference evidence="2 3" key="1">
    <citation type="journal article" date="2012" name="Proc. Natl. Acad. Sci. U.S.A.">
        <title>Comparative genomics of Ceriporiopsis subvermispora and Phanerochaete chrysosporium provide insight into selective ligninolysis.</title>
        <authorList>
            <person name="Fernandez-Fueyo E."/>
            <person name="Ruiz-Duenas F.J."/>
            <person name="Ferreira P."/>
            <person name="Floudas D."/>
            <person name="Hibbett D.S."/>
            <person name="Canessa P."/>
            <person name="Larrondo L.F."/>
            <person name="James T.Y."/>
            <person name="Seelenfreund D."/>
            <person name="Lobos S."/>
            <person name="Polanco R."/>
            <person name="Tello M."/>
            <person name="Honda Y."/>
            <person name="Watanabe T."/>
            <person name="Watanabe T."/>
            <person name="Ryu J.S."/>
            <person name="Kubicek C.P."/>
            <person name="Schmoll M."/>
            <person name="Gaskell J."/>
            <person name="Hammel K.E."/>
            <person name="St John F.J."/>
            <person name="Vanden Wymelenberg A."/>
            <person name="Sabat G."/>
            <person name="Splinter BonDurant S."/>
            <person name="Syed K."/>
            <person name="Yadav J.S."/>
            <person name="Doddapaneni H."/>
            <person name="Subramanian V."/>
            <person name="Lavin J.L."/>
            <person name="Oguiza J.A."/>
            <person name="Perez G."/>
            <person name="Pisabarro A.G."/>
            <person name="Ramirez L."/>
            <person name="Santoyo F."/>
            <person name="Master E."/>
            <person name="Coutinho P.M."/>
            <person name="Henrissat B."/>
            <person name="Lombard V."/>
            <person name="Magnuson J.K."/>
            <person name="Kuees U."/>
            <person name="Hori C."/>
            <person name="Igarashi K."/>
            <person name="Samejima M."/>
            <person name="Held B.W."/>
            <person name="Barry K.W."/>
            <person name="LaButti K.M."/>
            <person name="Lapidus A."/>
            <person name="Lindquist E.A."/>
            <person name="Lucas S.M."/>
            <person name="Riley R."/>
            <person name="Salamov A.A."/>
            <person name="Hoffmeister D."/>
            <person name="Schwenk D."/>
            <person name="Hadar Y."/>
            <person name="Yarden O."/>
            <person name="de Vries R.P."/>
            <person name="Wiebenga A."/>
            <person name="Stenlid J."/>
            <person name="Eastwood D."/>
            <person name="Grigoriev I.V."/>
            <person name="Berka R.M."/>
            <person name="Blanchette R.A."/>
            <person name="Kersten P."/>
            <person name="Martinez A.T."/>
            <person name="Vicuna R."/>
            <person name="Cullen D."/>
        </authorList>
    </citation>
    <scope>NUCLEOTIDE SEQUENCE [LARGE SCALE GENOMIC DNA]</scope>
    <source>
        <strain evidence="2 3">B</strain>
    </source>
</reference>
<dbReference type="AlphaFoldDB" id="M2R7A9"/>
<organism evidence="2 3">
    <name type="scientific">Ceriporiopsis subvermispora (strain B)</name>
    <name type="common">White-rot fungus</name>
    <name type="synonym">Gelatoporia subvermispora</name>
    <dbReference type="NCBI Taxonomy" id="914234"/>
    <lineage>
        <taxon>Eukaryota</taxon>
        <taxon>Fungi</taxon>
        <taxon>Dikarya</taxon>
        <taxon>Basidiomycota</taxon>
        <taxon>Agaricomycotina</taxon>
        <taxon>Agaricomycetes</taxon>
        <taxon>Polyporales</taxon>
        <taxon>Gelatoporiaceae</taxon>
        <taxon>Gelatoporia</taxon>
    </lineage>
</organism>
<name>M2R7A9_CERS8</name>
<feature type="domain" description="F-box" evidence="1">
    <location>
        <begin position="1"/>
        <end position="45"/>
    </location>
</feature>
<dbReference type="InterPro" id="IPR036047">
    <property type="entry name" value="F-box-like_dom_sf"/>
</dbReference>
<keyword evidence="3" id="KW-1185">Reference proteome</keyword>
<dbReference type="PROSITE" id="PS50181">
    <property type="entry name" value="FBOX"/>
    <property type="match status" value="1"/>
</dbReference>
<sequence length="385" mass="43792">MITKTPLELTLLVFARLDLREVLRCRQVCRLLRDIIDGDATIQYRVNLTLSCMEDNTLNQLGIVKKKNLLTLYQIAWWNLSPTAFFPTYDAATIECVQRRGTYMTMAPGGMNDARVRQLPSRIRRIAEGLRYLGSLSDGSDRDMVRVDPVEGLIFVVGKRWERQEQGSTEQYVTIHLVSMSDGGPHPAAVSPTFPVVVDGNIAHQYLDICGDYFTFVETYYDDSPNVPMELRVINWKTGKIHLWLRGCGIGSCNFISDTYILITLLGMEYVQWRSSPCLAIVKIDPQQIVTEAIDPTASSFVCILRYADFPLQSLDINVLTAGSYAWHEPENPDVPFYHAKEHALVDIELQVSRDLTLVHLIPLFTLFRIIRETTGATRVLQWQD</sequence>